<dbReference type="SUPFAM" id="SSF49299">
    <property type="entry name" value="PKD domain"/>
    <property type="match status" value="3"/>
</dbReference>
<accession>A0A0S7XQP0</accession>
<dbReference type="GO" id="GO:0006816">
    <property type="term" value="P:calcium ion transport"/>
    <property type="evidence" value="ECO:0007669"/>
    <property type="project" value="TreeGrafter"/>
</dbReference>
<feature type="domain" description="PKD" evidence="8">
    <location>
        <begin position="233"/>
        <end position="312"/>
    </location>
</feature>
<evidence type="ECO:0000256" key="3">
    <source>
        <dbReference type="ARBA" id="ARBA00022737"/>
    </source>
</evidence>
<feature type="region of interest" description="Disordered" evidence="6">
    <location>
        <begin position="471"/>
        <end position="490"/>
    </location>
</feature>
<dbReference type="Proteomes" id="UP000052020">
    <property type="component" value="Unassembled WGS sequence"/>
</dbReference>
<dbReference type="PATRIC" id="fig|1704032.3.peg.636"/>
<feature type="signal peptide" evidence="7">
    <location>
        <begin position="1"/>
        <end position="17"/>
    </location>
</feature>
<gene>
    <name evidence="9" type="ORF">AMK68_00410</name>
</gene>
<feature type="domain" description="PKD" evidence="8">
    <location>
        <begin position="401"/>
        <end position="481"/>
    </location>
</feature>
<evidence type="ECO:0000256" key="4">
    <source>
        <dbReference type="ARBA" id="ARBA00022989"/>
    </source>
</evidence>
<keyword evidence="4" id="KW-1133">Transmembrane helix</keyword>
<dbReference type="Pfam" id="PF17957">
    <property type="entry name" value="Big_7"/>
    <property type="match status" value="1"/>
</dbReference>
<keyword evidence="3" id="KW-0677">Repeat</keyword>
<dbReference type="PANTHER" id="PTHR46730:SF4">
    <property type="entry name" value="POLYCYSTIC KIDNEY DISEASE PROTEIN 1-LIKE 1"/>
    <property type="match status" value="1"/>
</dbReference>
<dbReference type="AlphaFoldDB" id="A0A0S7XQP0"/>
<evidence type="ECO:0000313" key="10">
    <source>
        <dbReference type="Proteomes" id="UP000052020"/>
    </source>
</evidence>
<dbReference type="Pfam" id="PF18911">
    <property type="entry name" value="PKD_4"/>
    <property type="match status" value="3"/>
</dbReference>
<sequence length="713" mass="75243">MIGLALLLALSASAGLATQENWNVTLSAYVGCVGCSPQDVGNYLGAHPSATDGWDLGIDSKKPPMPPGEYVWLWFNRPTWGQGDVAGDYRSPIDEGTSKVWGTGFTDTTNVKVKLTQPGSGVMDDCGWGIEYPVASTVYLVWQIGVGVDKDPPEDYIITLEYKSGINAKPDGTGPVGVSVPTPGQTWDMRTISELALPLWHETFSPPNAECTDLAVPDTAKFKIIVENPGVTMSCNITFSPDSPAVDEAVSFNGNVTGGTAPYSYDWDFGDGGSSTEAAPSHTYTAGGTFTVSLTVTDDTLATTSCDTTVDVNWPPTCNISADPAEPMSLDLVQFQSGAQDQDGTVVSYAWSFGDGGTSTNASPTHTYATPGTKTVSLTVTDNLGATGNCSLPLEVGNRNPTCYITYTPLAPTVDDLISFNSHATDPDGTVVSVTWDFGDTNSGSGVTTDHQYSTAATYTVSVTVVDNSGGEGTCSEQVEVGPTVSDDTPPLLTITSPAPGATVSGDLTAGWLAADASDPDTGVAKVEFFLDGKLIGTDTVGPTSYQAPGINSALYANGTHYVGARATNGDSLTTDKSFAVAISNPVDPEIYPVIRQTVVRTELILPARQIRVNLTITNLGFSADNVTVEGFKFVASYRDPDTGELVLKDIVANPHPDTGETFPWNLGTIANGESRVLDILSEPVPVQYTHVRRWMDYGTYTKTGEPTPEYNL</sequence>
<name>A0A0S7XQP0_9BACT</name>
<feature type="domain" description="PKD" evidence="8">
    <location>
        <begin position="344"/>
        <end position="396"/>
    </location>
</feature>
<dbReference type="PANTHER" id="PTHR46730">
    <property type="entry name" value="POLYCYSTIN-1"/>
    <property type="match status" value="1"/>
</dbReference>
<keyword evidence="5" id="KW-0472">Membrane</keyword>
<comment type="subcellular location">
    <subcellularLocation>
        <location evidence="1">Membrane</location>
        <topology evidence="1">Multi-pass membrane protein</topology>
    </subcellularLocation>
</comment>
<comment type="caution">
    <text evidence="9">The sequence shown here is derived from an EMBL/GenBank/DDBJ whole genome shotgun (WGS) entry which is preliminary data.</text>
</comment>
<evidence type="ECO:0000259" key="8">
    <source>
        <dbReference type="PROSITE" id="PS50093"/>
    </source>
</evidence>
<keyword evidence="2" id="KW-0812">Transmembrane</keyword>
<dbReference type="SMART" id="SM00089">
    <property type="entry name" value="PKD"/>
    <property type="match status" value="3"/>
</dbReference>
<dbReference type="InterPro" id="IPR000601">
    <property type="entry name" value="PKD_dom"/>
</dbReference>
<reference evidence="9 10" key="1">
    <citation type="journal article" date="2015" name="Microbiome">
        <title>Genomic resolution of linkages in carbon, nitrogen, and sulfur cycling among widespread estuary sediment bacteria.</title>
        <authorList>
            <person name="Baker B.J."/>
            <person name="Lazar C.S."/>
            <person name="Teske A.P."/>
            <person name="Dick G.J."/>
        </authorList>
    </citation>
    <scope>NUCLEOTIDE SEQUENCE [LARGE SCALE GENOMIC DNA]</scope>
    <source>
        <strain evidence="9">DG_56</strain>
    </source>
</reference>
<evidence type="ECO:0000256" key="7">
    <source>
        <dbReference type="SAM" id="SignalP"/>
    </source>
</evidence>
<evidence type="ECO:0000313" key="9">
    <source>
        <dbReference type="EMBL" id="KPJ64821.1"/>
    </source>
</evidence>
<dbReference type="GO" id="GO:0005261">
    <property type="term" value="F:monoatomic cation channel activity"/>
    <property type="evidence" value="ECO:0007669"/>
    <property type="project" value="TreeGrafter"/>
</dbReference>
<dbReference type="Gene3D" id="2.60.40.10">
    <property type="entry name" value="Immunoglobulins"/>
    <property type="match status" value="4"/>
</dbReference>
<protein>
    <recommendedName>
        <fullName evidence="8">PKD domain-containing protein</fullName>
    </recommendedName>
</protein>
<evidence type="ECO:0000256" key="5">
    <source>
        <dbReference type="ARBA" id="ARBA00023136"/>
    </source>
</evidence>
<keyword evidence="7" id="KW-0732">Signal</keyword>
<dbReference type="InterPro" id="IPR035986">
    <property type="entry name" value="PKD_dom_sf"/>
</dbReference>
<dbReference type="GO" id="GO:0005886">
    <property type="term" value="C:plasma membrane"/>
    <property type="evidence" value="ECO:0007669"/>
    <property type="project" value="TreeGrafter"/>
</dbReference>
<dbReference type="InterPro" id="IPR013783">
    <property type="entry name" value="Ig-like_fold"/>
</dbReference>
<proteinExistence type="predicted"/>
<feature type="chain" id="PRO_5006640189" description="PKD domain-containing protein" evidence="7">
    <location>
        <begin position="18"/>
        <end position="713"/>
    </location>
</feature>
<dbReference type="InterPro" id="IPR022409">
    <property type="entry name" value="PKD/Chitinase_dom"/>
</dbReference>
<dbReference type="CDD" id="cd00146">
    <property type="entry name" value="PKD"/>
    <property type="match status" value="3"/>
</dbReference>
<dbReference type="PROSITE" id="PS50093">
    <property type="entry name" value="PKD"/>
    <property type="match status" value="3"/>
</dbReference>
<organism evidence="9 10">
    <name type="scientific">candidate division KD3-62 bacterium DG_56</name>
    <dbReference type="NCBI Taxonomy" id="1704032"/>
    <lineage>
        <taxon>Bacteria</taxon>
        <taxon>candidate division KD3-62</taxon>
    </lineage>
</organism>
<evidence type="ECO:0000256" key="2">
    <source>
        <dbReference type="ARBA" id="ARBA00022692"/>
    </source>
</evidence>
<evidence type="ECO:0000256" key="1">
    <source>
        <dbReference type="ARBA" id="ARBA00004141"/>
    </source>
</evidence>
<dbReference type="EMBL" id="LIZY01000005">
    <property type="protein sequence ID" value="KPJ64821.1"/>
    <property type="molecule type" value="Genomic_DNA"/>
</dbReference>
<evidence type="ECO:0000256" key="6">
    <source>
        <dbReference type="SAM" id="MobiDB-lite"/>
    </source>
</evidence>